<dbReference type="EMBL" id="JAWDID010000019">
    <property type="protein sequence ID" value="MDU0341035.1"/>
    <property type="molecule type" value="Genomic_DNA"/>
</dbReference>
<reference evidence="1 2" key="1">
    <citation type="submission" date="2023-09" db="EMBL/GenBank/DDBJ databases">
        <title>Whole genome shotgun sequencing (WGS) of Bosea sp. ZW T0_25, isolated from stored onions (Allium cepa).</title>
        <authorList>
            <person name="Stoll D.A."/>
            <person name="Huch M."/>
        </authorList>
    </citation>
    <scope>NUCLEOTIDE SEQUENCE [LARGE SCALE GENOMIC DNA]</scope>
    <source>
        <strain evidence="1 2">ZW T0_25</strain>
    </source>
</reference>
<sequence length="74" mass="8450">MIPDDNEEQRIIRIARALCRSARIDPDAAVDERTRPLLPAAHRADTELRSAWMAFRDSARAFAALHPREIVRSL</sequence>
<organism evidence="1 2">
    <name type="scientific">Bosea rubneri</name>
    <dbReference type="NCBI Taxonomy" id="3075434"/>
    <lineage>
        <taxon>Bacteria</taxon>
        <taxon>Pseudomonadati</taxon>
        <taxon>Pseudomonadota</taxon>
        <taxon>Alphaproteobacteria</taxon>
        <taxon>Hyphomicrobiales</taxon>
        <taxon>Boseaceae</taxon>
        <taxon>Bosea</taxon>
    </lineage>
</organism>
<comment type="caution">
    <text evidence="1">The sequence shown here is derived from an EMBL/GenBank/DDBJ whole genome shotgun (WGS) entry which is preliminary data.</text>
</comment>
<evidence type="ECO:0000313" key="1">
    <source>
        <dbReference type="EMBL" id="MDU0341035.1"/>
    </source>
</evidence>
<evidence type="ECO:0000313" key="2">
    <source>
        <dbReference type="Proteomes" id="UP001254257"/>
    </source>
</evidence>
<keyword evidence="2" id="KW-1185">Reference proteome</keyword>
<gene>
    <name evidence="1" type="ORF">RKE40_14125</name>
</gene>
<name>A0ABU3S8C1_9HYPH</name>
<proteinExistence type="predicted"/>
<accession>A0ABU3S8C1</accession>
<dbReference type="RefSeq" id="WP_316018871.1">
    <property type="nucleotide sequence ID" value="NZ_JAWDID010000019.1"/>
</dbReference>
<dbReference type="Proteomes" id="UP001254257">
    <property type="component" value="Unassembled WGS sequence"/>
</dbReference>
<protein>
    <submittedName>
        <fullName evidence="1">Uncharacterized protein</fullName>
    </submittedName>
</protein>